<accession>A0AB35BZG2</accession>
<protein>
    <recommendedName>
        <fullName evidence="11 13">UvrABC system protein C</fullName>
        <shortName evidence="13">Protein UvrC</shortName>
    </recommendedName>
    <alternativeName>
        <fullName evidence="12 13">Excinuclease ABC subunit C</fullName>
    </alternativeName>
</protein>
<evidence type="ECO:0000259" key="14">
    <source>
        <dbReference type="PROSITE" id="PS50151"/>
    </source>
</evidence>
<dbReference type="FunFam" id="1.10.150.20:FF:000005">
    <property type="entry name" value="UvrABC system protein C"/>
    <property type="match status" value="1"/>
</dbReference>
<evidence type="ECO:0000313" key="17">
    <source>
        <dbReference type="EMBL" id="MBS7825227.1"/>
    </source>
</evidence>
<dbReference type="InterPro" id="IPR047296">
    <property type="entry name" value="GIY-YIG_UvrC_Cho"/>
</dbReference>
<evidence type="ECO:0000256" key="3">
    <source>
        <dbReference type="ARBA" id="ARBA00022763"/>
    </source>
</evidence>
<keyword evidence="17" id="KW-0378">Hydrolase</keyword>
<dbReference type="PROSITE" id="PS50164">
    <property type="entry name" value="GIY_YIG"/>
    <property type="match status" value="1"/>
</dbReference>
<evidence type="ECO:0000259" key="15">
    <source>
        <dbReference type="PROSITE" id="PS50164"/>
    </source>
</evidence>
<dbReference type="InterPro" id="IPR050066">
    <property type="entry name" value="UvrABC_protein_C"/>
</dbReference>
<evidence type="ECO:0000256" key="13">
    <source>
        <dbReference type="HAMAP-Rule" id="MF_00203"/>
    </source>
</evidence>
<dbReference type="InterPro" id="IPR004791">
    <property type="entry name" value="UvrC"/>
</dbReference>
<dbReference type="GO" id="GO:0009380">
    <property type="term" value="C:excinuclease repair complex"/>
    <property type="evidence" value="ECO:0007669"/>
    <property type="project" value="InterPro"/>
</dbReference>
<dbReference type="CDD" id="cd10434">
    <property type="entry name" value="GIY-YIG_UvrC_Cho"/>
    <property type="match status" value="1"/>
</dbReference>
<dbReference type="InterPro" id="IPR010994">
    <property type="entry name" value="RuvA_2-like"/>
</dbReference>
<evidence type="ECO:0000256" key="2">
    <source>
        <dbReference type="ARBA" id="ARBA00022490"/>
    </source>
</evidence>
<dbReference type="Pfam" id="PF01541">
    <property type="entry name" value="GIY-YIG"/>
    <property type="match status" value="1"/>
</dbReference>
<dbReference type="InterPro" id="IPR001162">
    <property type="entry name" value="UvrC_RNase_H_dom"/>
</dbReference>
<sequence>MFDSAAFLKTVPTKPGIYIMRDASDVIIYVGKAKNLKNRLSSYFRASGLSTKTMALVSHIASIEVTITNSENDALRLESNLIKKHRPRYNVSLIDDKSYPYIYLSLGQYPRLAYYRGSKKHKGRYFGPYPSSSVVRDTLDLMKKLFLIRQCEDSVFKHRTRPCLQYQIKRCSAPCVNQITPEQYQKDVHNAVLFLEGNSQTLISELVSRMQQCVADLKFEAAAVIRDQIKALQAVQSTNDIEQGSASLDLIAHAEKGGLHAVEVLTIRDGRVLGARAYFPKVPSNTDAPEILQSFIEQYYDAARLPPSHIILNHALSIENGAWLESHLSELSHRKISIAHHVKGQRARWLDLAHKNAEQAIEIKLAGASNIQHRLQELADLLHLPEIERIECFDISHSFGEKTVASDVVYTKEGLTKKFYRRFNIEGITGGDDYAAMRQAITRRFSHTEDNPLPDILLIDGGKNQLQVGIDVMRELGIDSVVLIGVAKGEGRKVGLETLWKAGDDTPIDIESTSAAFHLITQIRDEAHRFAIEGHRSQRDKLRRRSVLEDIKGIGPQRRATLLSHFGGLSALKNATIEDIAKVPGISNSLAKVIHKALHEE</sequence>
<dbReference type="GO" id="GO:0006289">
    <property type="term" value="P:nucleotide-excision repair"/>
    <property type="evidence" value="ECO:0007669"/>
    <property type="project" value="UniProtKB-UniRule"/>
</dbReference>
<dbReference type="InterPro" id="IPR035901">
    <property type="entry name" value="GIY-YIG_endonuc_sf"/>
</dbReference>
<reference evidence="17" key="1">
    <citation type="submission" date="2021-03" db="EMBL/GenBank/DDBJ databases">
        <title>Identification and antibiotic profiling of Wohlfahrtiimonas chitiniclastica, an underestimated human pathogen.</title>
        <authorList>
            <person name="Kopf A."/>
            <person name="Bunk B."/>
            <person name="Coldewey S."/>
            <person name="Gunzer F."/>
            <person name="Riedel T."/>
            <person name="Schroettner P."/>
        </authorList>
    </citation>
    <scope>NUCLEOTIDE SEQUENCE</scope>
    <source>
        <strain evidence="17">DSM 100917</strain>
    </source>
</reference>
<dbReference type="PROSITE" id="PS50151">
    <property type="entry name" value="UVR"/>
    <property type="match status" value="1"/>
</dbReference>
<evidence type="ECO:0000256" key="12">
    <source>
        <dbReference type="ARBA" id="ARBA00077138"/>
    </source>
</evidence>
<dbReference type="Pfam" id="PF22920">
    <property type="entry name" value="UvrC_RNaseH"/>
    <property type="match status" value="1"/>
</dbReference>
<dbReference type="InterPro" id="IPR038476">
    <property type="entry name" value="UvrC_RNase_H_dom_sf"/>
</dbReference>
<keyword evidence="3 13" id="KW-0227">DNA damage</keyword>
<dbReference type="Pfam" id="PF14520">
    <property type="entry name" value="HHH_5"/>
    <property type="match status" value="1"/>
</dbReference>
<organism evidence="17 18">
    <name type="scientific">Wohlfahrtiimonas chitiniclastica</name>
    <dbReference type="NCBI Taxonomy" id="400946"/>
    <lineage>
        <taxon>Bacteria</taxon>
        <taxon>Pseudomonadati</taxon>
        <taxon>Pseudomonadota</taxon>
        <taxon>Gammaproteobacteria</taxon>
        <taxon>Cardiobacteriales</taxon>
        <taxon>Ignatzschineriaceae</taxon>
        <taxon>Wohlfahrtiimonas</taxon>
    </lineage>
</organism>
<dbReference type="InterPro" id="IPR003583">
    <property type="entry name" value="Hlx-hairpin-Hlx_DNA-bd_motif"/>
</dbReference>
<evidence type="ECO:0000313" key="18">
    <source>
        <dbReference type="Proteomes" id="UP000680020"/>
    </source>
</evidence>
<dbReference type="RefSeq" id="WP_213404225.1">
    <property type="nucleotide sequence ID" value="NZ_JAGIBT010000009.1"/>
</dbReference>
<keyword evidence="4 13" id="KW-0228">DNA excision</keyword>
<evidence type="ECO:0000256" key="9">
    <source>
        <dbReference type="ARBA" id="ARBA00061531"/>
    </source>
</evidence>
<keyword evidence="7 13" id="KW-0742">SOS response</keyword>
<comment type="function">
    <text evidence="8 13">The UvrABC repair system catalyzes the recognition and processing of DNA lesions. UvrC both incises the 5' and 3' sides of the lesion. The N-terminal half is responsible for the 3' incision and the C-terminal half is responsible for the 5' incision.</text>
</comment>
<dbReference type="Pfam" id="PF02151">
    <property type="entry name" value="UVR"/>
    <property type="match status" value="1"/>
</dbReference>
<dbReference type="Gene3D" id="3.30.420.340">
    <property type="entry name" value="UvrC, RNAse H endonuclease domain"/>
    <property type="match status" value="1"/>
</dbReference>
<dbReference type="PROSITE" id="PS50165">
    <property type="entry name" value="UVRC"/>
    <property type="match status" value="1"/>
</dbReference>
<dbReference type="FunFam" id="3.30.420.340:FF:000001">
    <property type="entry name" value="UvrABC system protein C"/>
    <property type="match status" value="1"/>
</dbReference>
<comment type="subunit">
    <text evidence="10 13">Interacts with UvrB in an incision complex.</text>
</comment>
<keyword evidence="2 13" id="KW-0963">Cytoplasm</keyword>
<keyword evidence="5 13" id="KW-0267">Excision nuclease</keyword>
<evidence type="ECO:0000256" key="8">
    <source>
        <dbReference type="ARBA" id="ARBA00059452"/>
    </source>
</evidence>
<proteinExistence type="inferred from homology"/>
<dbReference type="SUPFAM" id="SSF82771">
    <property type="entry name" value="GIY-YIG endonuclease"/>
    <property type="match status" value="1"/>
</dbReference>
<dbReference type="Proteomes" id="UP000680020">
    <property type="component" value="Unassembled WGS sequence"/>
</dbReference>
<evidence type="ECO:0000256" key="7">
    <source>
        <dbReference type="ARBA" id="ARBA00023236"/>
    </source>
</evidence>
<feature type="domain" description="UVR" evidence="14">
    <location>
        <begin position="200"/>
        <end position="235"/>
    </location>
</feature>
<dbReference type="AlphaFoldDB" id="A0AB35BZG2"/>
<feature type="domain" description="UvrC family homology region profile" evidence="16">
    <location>
        <begin position="250"/>
        <end position="473"/>
    </location>
</feature>
<dbReference type="EMBL" id="JAGIBU010000008">
    <property type="protein sequence ID" value="MBS7825227.1"/>
    <property type="molecule type" value="Genomic_DNA"/>
</dbReference>
<comment type="similarity">
    <text evidence="9 13">Belongs to the UvrC family.</text>
</comment>
<dbReference type="GO" id="GO:0009432">
    <property type="term" value="P:SOS response"/>
    <property type="evidence" value="ECO:0007669"/>
    <property type="project" value="UniProtKB-UniRule"/>
</dbReference>
<dbReference type="GO" id="GO:0009381">
    <property type="term" value="F:excinuclease ABC activity"/>
    <property type="evidence" value="ECO:0007669"/>
    <property type="project" value="UniProtKB-UniRule"/>
</dbReference>
<comment type="caution">
    <text evidence="17">The sequence shown here is derived from an EMBL/GenBank/DDBJ whole genome shotgun (WGS) entry which is preliminary data.</text>
</comment>
<comment type="subcellular location">
    <subcellularLocation>
        <location evidence="1 13">Cytoplasm</location>
    </subcellularLocation>
</comment>
<dbReference type="InterPro" id="IPR036876">
    <property type="entry name" value="UVR_dom_sf"/>
</dbReference>
<dbReference type="SMART" id="SM00465">
    <property type="entry name" value="GIYc"/>
    <property type="match status" value="1"/>
</dbReference>
<dbReference type="InterPro" id="IPR000305">
    <property type="entry name" value="GIY-YIG_endonuc"/>
</dbReference>
<keyword evidence="6 13" id="KW-0234">DNA repair</keyword>
<dbReference type="FunFam" id="3.40.1440.10:FF:000001">
    <property type="entry name" value="UvrABC system protein C"/>
    <property type="match status" value="1"/>
</dbReference>
<evidence type="ECO:0000256" key="6">
    <source>
        <dbReference type="ARBA" id="ARBA00023204"/>
    </source>
</evidence>
<dbReference type="Gene3D" id="1.10.150.20">
    <property type="entry name" value="5' to 3' exonuclease, C-terminal subdomain"/>
    <property type="match status" value="1"/>
</dbReference>
<dbReference type="NCBIfam" id="NF001824">
    <property type="entry name" value="PRK00558.1-5"/>
    <property type="match status" value="1"/>
</dbReference>
<evidence type="ECO:0000259" key="16">
    <source>
        <dbReference type="PROSITE" id="PS50165"/>
    </source>
</evidence>
<dbReference type="Pfam" id="PF08459">
    <property type="entry name" value="UvrC_RNaseH_dom"/>
    <property type="match status" value="1"/>
</dbReference>
<dbReference type="PANTHER" id="PTHR30562">
    <property type="entry name" value="UVRC/OXIDOREDUCTASE"/>
    <property type="match status" value="1"/>
</dbReference>
<dbReference type="SUPFAM" id="SSF46600">
    <property type="entry name" value="C-terminal UvrC-binding domain of UvrB"/>
    <property type="match status" value="1"/>
</dbReference>
<dbReference type="GO" id="GO:0003677">
    <property type="term" value="F:DNA binding"/>
    <property type="evidence" value="ECO:0007669"/>
    <property type="project" value="UniProtKB-UniRule"/>
</dbReference>
<dbReference type="SMART" id="SM00278">
    <property type="entry name" value="HhH1"/>
    <property type="match status" value="2"/>
</dbReference>
<evidence type="ECO:0000256" key="4">
    <source>
        <dbReference type="ARBA" id="ARBA00022769"/>
    </source>
</evidence>
<dbReference type="Gene3D" id="3.40.1440.10">
    <property type="entry name" value="GIY-YIG endonuclease"/>
    <property type="match status" value="1"/>
</dbReference>
<feature type="domain" description="GIY-YIG" evidence="15">
    <location>
        <begin position="13"/>
        <end position="91"/>
    </location>
</feature>
<dbReference type="GO" id="GO:0005737">
    <property type="term" value="C:cytoplasm"/>
    <property type="evidence" value="ECO:0007669"/>
    <property type="project" value="UniProtKB-SubCell"/>
</dbReference>
<dbReference type="NCBIfam" id="TIGR00194">
    <property type="entry name" value="uvrC"/>
    <property type="match status" value="1"/>
</dbReference>
<dbReference type="SUPFAM" id="SSF47781">
    <property type="entry name" value="RuvA domain 2-like"/>
    <property type="match status" value="1"/>
</dbReference>
<evidence type="ECO:0000256" key="10">
    <source>
        <dbReference type="ARBA" id="ARBA00062841"/>
    </source>
</evidence>
<name>A0AB35BZG2_9GAMM</name>
<evidence type="ECO:0000256" key="11">
    <source>
        <dbReference type="ARBA" id="ARBA00067419"/>
    </source>
</evidence>
<dbReference type="InterPro" id="IPR001943">
    <property type="entry name" value="UVR_dom"/>
</dbReference>
<gene>
    <name evidence="13 17" type="primary">uvrC</name>
    <name evidence="17" type="ORF">J7561_08425</name>
</gene>
<dbReference type="Gene3D" id="4.10.860.10">
    <property type="entry name" value="UVR domain"/>
    <property type="match status" value="1"/>
</dbReference>
<evidence type="ECO:0000256" key="1">
    <source>
        <dbReference type="ARBA" id="ARBA00004496"/>
    </source>
</evidence>
<dbReference type="PANTHER" id="PTHR30562:SF1">
    <property type="entry name" value="UVRABC SYSTEM PROTEIN C"/>
    <property type="match status" value="1"/>
</dbReference>
<evidence type="ECO:0000256" key="5">
    <source>
        <dbReference type="ARBA" id="ARBA00022881"/>
    </source>
</evidence>
<dbReference type="HAMAP" id="MF_00203">
    <property type="entry name" value="UvrC"/>
    <property type="match status" value="1"/>
</dbReference>